<feature type="chain" id="PRO_5047518478" evidence="1">
    <location>
        <begin position="22"/>
        <end position="258"/>
    </location>
</feature>
<dbReference type="Pfam" id="PF09697">
    <property type="entry name" value="Porph_ging"/>
    <property type="match status" value="1"/>
</dbReference>
<dbReference type="RefSeq" id="WP_345213889.1">
    <property type="nucleotide sequence ID" value="NZ_BAABFT010000022.1"/>
</dbReference>
<evidence type="ECO:0000313" key="2">
    <source>
        <dbReference type="EMBL" id="GAA4338972.1"/>
    </source>
</evidence>
<evidence type="ECO:0000313" key="3">
    <source>
        <dbReference type="Proteomes" id="UP001500582"/>
    </source>
</evidence>
<dbReference type="EMBL" id="BAABFT010000022">
    <property type="protein sequence ID" value="GAA4338972.1"/>
    <property type="molecule type" value="Genomic_DNA"/>
</dbReference>
<organism evidence="2 3">
    <name type="scientific">Mucilaginibacter gynuensis</name>
    <dbReference type="NCBI Taxonomy" id="1302236"/>
    <lineage>
        <taxon>Bacteria</taxon>
        <taxon>Pseudomonadati</taxon>
        <taxon>Bacteroidota</taxon>
        <taxon>Sphingobacteriia</taxon>
        <taxon>Sphingobacteriales</taxon>
        <taxon>Sphingobacteriaceae</taxon>
        <taxon>Mucilaginibacter</taxon>
    </lineage>
</organism>
<proteinExistence type="predicted"/>
<dbReference type="InterPro" id="IPR005901">
    <property type="entry name" value="GLPGLI"/>
</dbReference>
<keyword evidence="1" id="KW-0732">Signal</keyword>
<feature type="signal peptide" evidence="1">
    <location>
        <begin position="1"/>
        <end position="21"/>
    </location>
</feature>
<evidence type="ECO:0000256" key="1">
    <source>
        <dbReference type="SAM" id="SignalP"/>
    </source>
</evidence>
<sequence length="258" mass="29014">MKKIYIITIAVIACLSNIAAAQNARFARSGTIEYEKSMNMYAIIKKNINKDNESYLQPAYDQYKKNQPQFKKLKSTLNFSDNKTLFVPIPPENTNNGFFGNSPMTVQNNTVYTDFNTNKIINQKKVYEETFLVRDSTHHIKWKITSETRDIAGYTCRRANGLVLDSVYVVAFYTEEIPVSGGPESFSGLPGMILGVALPHENVTWFATKVTDTPVPANSVAAPVKGKSVTSKEFFDKIKDVMKDWGDYAQEALKAYSL</sequence>
<dbReference type="NCBIfam" id="TIGR01200">
    <property type="entry name" value="GLPGLI"/>
    <property type="match status" value="1"/>
</dbReference>
<name>A0ABP8HGA5_9SPHI</name>
<keyword evidence="3" id="KW-1185">Reference proteome</keyword>
<protein>
    <submittedName>
        <fullName evidence="2">GLPGLI family protein</fullName>
    </submittedName>
</protein>
<comment type="caution">
    <text evidence="2">The sequence shown here is derived from an EMBL/GenBank/DDBJ whole genome shotgun (WGS) entry which is preliminary data.</text>
</comment>
<accession>A0ABP8HGA5</accession>
<gene>
    <name evidence="2" type="ORF">GCM10023149_49360</name>
</gene>
<reference evidence="3" key="1">
    <citation type="journal article" date="2019" name="Int. J. Syst. Evol. Microbiol.">
        <title>The Global Catalogue of Microorganisms (GCM) 10K type strain sequencing project: providing services to taxonomists for standard genome sequencing and annotation.</title>
        <authorList>
            <consortium name="The Broad Institute Genomics Platform"/>
            <consortium name="The Broad Institute Genome Sequencing Center for Infectious Disease"/>
            <person name="Wu L."/>
            <person name="Ma J."/>
        </authorList>
    </citation>
    <scope>NUCLEOTIDE SEQUENCE [LARGE SCALE GENOMIC DNA]</scope>
    <source>
        <strain evidence="3">JCM 17705</strain>
    </source>
</reference>
<dbReference type="Proteomes" id="UP001500582">
    <property type="component" value="Unassembled WGS sequence"/>
</dbReference>